<feature type="transmembrane region" description="Helical" evidence="6">
    <location>
        <begin position="377"/>
        <end position="397"/>
    </location>
</feature>
<keyword evidence="4" id="KW-0802">TPR repeat</keyword>
<keyword evidence="9" id="KW-1185">Reference proteome</keyword>
<dbReference type="InterPro" id="IPR004358">
    <property type="entry name" value="Sig_transdc_His_kin-like_C"/>
</dbReference>
<keyword evidence="6" id="KW-0812">Transmembrane</keyword>
<dbReference type="SMART" id="SM00387">
    <property type="entry name" value="HATPase_c"/>
    <property type="match status" value="1"/>
</dbReference>
<dbReference type="SUPFAM" id="SSF48452">
    <property type="entry name" value="TPR-like"/>
    <property type="match status" value="2"/>
</dbReference>
<reference evidence="8 9" key="1">
    <citation type="submission" date="2023-12" db="EMBL/GenBank/DDBJ databases">
        <title>Novel species of the genus Arcicella isolated from rivers.</title>
        <authorList>
            <person name="Lu H."/>
        </authorList>
    </citation>
    <scope>NUCLEOTIDE SEQUENCE [LARGE SCALE GENOMIC DNA]</scope>
    <source>
        <strain evidence="8 9">DC2W</strain>
    </source>
</reference>
<dbReference type="Gene3D" id="3.30.565.10">
    <property type="entry name" value="Histidine kinase-like ATPase, C-terminal domain"/>
    <property type="match status" value="1"/>
</dbReference>
<dbReference type="PRINTS" id="PR00344">
    <property type="entry name" value="BCTRLSENSOR"/>
</dbReference>
<dbReference type="RefSeq" id="WP_323698047.1">
    <property type="nucleotide sequence ID" value="NZ_JAYGIL010000022.1"/>
</dbReference>
<evidence type="ECO:0000256" key="1">
    <source>
        <dbReference type="ARBA" id="ARBA00000085"/>
    </source>
</evidence>
<dbReference type="InterPro" id="IPR036097">
    <property type="entry name" value="HisK_dim/P_sf"/>
</dbReference>
<dbReference type="SUPFAM" id="SSF55874">
    <property type="entry name" value="ATPase domain of HSP90 chaperone/DNA topoisomerase II/histidine kinase"/>
    <property type="match status" value="1"/>
</dbReference>
<keyword evidence="5" id="KW-0175">Coiled coil</keyword>
<dbReference type="Pfam" id="PF00512">
    <property type="entry name" value="HisKA"/>
    <property type="match status" value="1"/>
</dbReference>
<feature type="repeat" description="TPR" evidence="4">
    <location>
        <begin position="138"/>
        <end position="171"/>
    </location>
</feature>
<dbReference type="PROSITE" id="PS50109">
    <property type="entry name" value="HIS_KIN"/>
    <property type="match status" value="1"/>
</dbReference>
<accession>A0ABU5S873</accession>
<comment type="caution">
    <text evidence="8">The sequence shown here is derived from an EMBL/GenBank/DDBJ whole genome shotgun (WGS) entry which is preliminary data.</text>
</comment>
<feature type="coiled-coil region" evidence="5">
    <location>
        <begin position="396"/>
        <end position="426"/>
    </location>
</feature>
<dbReference type="SMART" id="SM00388">
    <property type="entry name" value="HisKA"/>
    <property type="match status" value="1"/>
</dbReference>
<evidence type="ECO:0000313" key="9">
    <source>
        <dbReference type="Proteomes" id="UP001303899"/>
    </source>
</evidence>
<dbReference type="PANTHER" id="PTHR43547:SF2">
    <property type="entry name" value="HYBRID SIGNAL TRANSDUCTION HISTIDINE KINASE C"/>
    <property type="match status" value="1"/>
</dbReference>
<evidence type="ECO:0000256" key="2">
    <source>
        <dbReference type="ARBA" id="ARBA00012438"/>
    </source>
</evidence>
<dbReference type="SMART" id="SM00028">
    <property type="entry name" value="TPR"/>
    <property type="match status" value="5"/>
</dbReference>
<name>A0ABU5S873_9BACT</name>
<evidence type="ECO:0000256" key="3">
    <source>
        <dbReference type="ARBA" id="ARBA00022553"/>
    </source>
</evidence>
<evidence type="ECO:0000256" key="5">
    <source>
        <dbReference type="SAM" id="Coils"/>
    </source>
</evidence>
<dbReference type="PROSITE" id="PS50005">
    <property type="entry name" value="TPR"/>
    <property type="match status" value="2"/>
</dbReference>
<dbReference type="SUPFAM" id="SSF47384">
    <property type="entry name" value="Homodimeric domain of signal transducing histidine kinase"/>
    <property type="match status" value="1"/>
</dbReference>
<dbReference type="InterPro" id="IPR019734">
    <property type="entry name" value="TPR_rpt"/>
</dbReference>
<feature type="repeat" description="TPR" evidence="4">
    <location>
        <begin position="216"/>
        <end position="249"/>
    </location>
</feature>
<keyword evidence="8" id="KW-0808">Transferase</keyword>
<evidence type="ECO:0000256" key="6">
    <source>
        <dbReference type="SAM" id="Phobius"/>
    </source>
</evidence>
<dbReference type="GO" id="GO:0016301">
    <property type="term" value="F:kinase activity"/>
    <property type="evidence" value="ECO:0007669"/>
    <property type="project" value="UniProtKB-KW"/>
</dbReference>
<organism evidence="8 9">
    <name type="scientific">Arcicella gelida</name>
    <dbReference type="NCBI Taxonomy" id="2984195"/>
    <lineage>
        <taxon>Bacteria</taxon>
        <taxon>Pseudomonadati</taxon>
        <taxon>Bacteroidota</taxon>
        <taxon>Cytophagia</taxon>
        <taxon>Cytophagales</taxon>
        <taxon>Flectobacillaceae</taxon>
        <taxon>Arcicella</taxon>
    </lineage>
</organism>
<dbReference type="Pfam" id="PF13181">
    <property type="entry name" value="TPR_8"/>
    <property type="match status" value="2"/>
</dbReference>
<evidence type="ECO:0000256" key="4">
    <source>
        <dbReference type="PROSITE-ProRule" id="PRU00339"/>
    </source>
</evidence>
<dbReference type="InterPro" id="IPR003661">
    <property type="entry name" value="HisK_dim/P_dom"/>
</dbReference>
<dbReference type="Gene3D" id="1.10.287.130">
    <property type="match status" value="1"/>
</dbReference>
<keyword evidence="6" id="KW-1133">Transmembrane helix</keyword>
<keyword evidence="8" id="KW-0418">Kinase</keyword>
<dbReference type="InterPro" id="IPR011990">
    <property type="entry name" value="TPR-like_helical_dom_sf"/>
</dbReference>
<feature type="domain" description="Histidine kinase" evidence="7">
    <location>
        <begin position="433"/>
        <end position="650"/>
    </location>
</feature>
<dbReference type="CDD" id="cd00082">
    <property type="entry name" value="HisKA"/>
    <property type="match status" value="1"/>
</dbReference>
<protein>
    <recommendedName>
        <fullName evidence="2">histidine kinase</fullName>
        <ecNumber evidence="2">2.7.13.3</ecNumber>
    </recommendedName>
</protein>
<dbReference type="Proteomes" id="UP001303899">
    <property type="component" value="Unassembled WGS sequence"/>
</dbReference>
<dbReference type="InterPro" id="IPR036890">
    <property type="entry name" value="HATPase_C_sf"/>
</dbReference>
<dbReference type="EMBL" id="JAYGIL010000022">
    <property type="protein sequence ID" value="MEA5404610.1"/>
    <property type="molecule type" value="Genomic_DNA"/>
</dbReference>
<dbReference type="InterPro" id="IPR003594">
    <property type="entry name" value="HATPase_dom"/>
</dbReference>
<proteinExistence type="predicted"/>
<comment type="catalytic activity">
    <reaction evidence="1">
        <text>ATP + protein L-histidine = ADP + protein N-phospho-L-histidine.</text>
        <dbReference type="EC" id="2.7.13.3"/>
    </reaction>
</comment>
<gene>
    <name evidence="8" type="ORF">VB776_16880</name>
</gene>
<dbReference type="EC" id="2.7.13.3" evidence="2"/>
<keyword evidence="6" id="KW-0472">Membrane</keyword>
<evidence type="ECO:0000313" key="8">
    <source>
        <dbReference type="EMBL" id="MEA5404610.1"/>
    </source>
</evidence>
<sequence>MGKPTIFKSGFHTRNMVTKGFFFILGLVLCCTIVSHAQTGRLKTLQEQLRTAKHDTDRVNTYYFLSRYYWNKNADTALFMAEKSLALAQKNHFDKGIALAYLTKGVSLVSKGRLPEALECLFQSLRLSEKLGLIGLSQNVFNNIGIVYTDMEDYNNALFYYKKAYNIALQHNYPSFNELVNIGEVFKYKNHPDSTIAYNRKALKIAQAAKDTFGIIVTYYNIGENYITLKNYQLAQDYLNKALPLAVKINDNEGITYCHSAFALVYYHTGKYKKSLEYAQMALKENKKIGFNEISKQVYNVLYLTHLKLGNYKEALQIRNLEVALKDSLSGVEKTRAITKIQSGYGLEKQQQQINLLKKSAIIKQEELKNTELKRNLITAVALFLLVLALLLVKNFVDKKKLIKQLEEQNRDISNKNQHLEELILVRNRIFSIIAHDLRGPVHSISGMMDMLKTESMDEEDKGYFIEKASQSLHVTGNLLDNLLYWARSQMDGMQVNTIAFDIQQVIQQNIALIEARATEKSIRVFKEEGKDSQMVLADQAMIDIVIRNLVENAVKFLKAGNSVSIATEENEDKLIVSIKDDGQGIAPEVQSKIFNKYTSYSSFGTAQEKGSGLGLLLCKELVEKNHGNIWFESKPNEGTTFFFTIPLKKTSDLAVMTTSY</sequence>
<dbReference type="Pfam" id="PF02518">
    <property type="entry name" value="HATPase_c"/>
    <property type="match status" value="1"/>
</dbReference>
<evidence type="ECO:0000259" key="7">
    <source>
        <dbReference type="PROSITE" id="PS50109"/>
    </source>
</evidence>
<keyword evidence="3" id="KW-0597">Phosphoprotein</keyword>
<dbReference type="InterPro" id="IPR005467">
    <property type="entry name" value="His_kinase_dom"/>
</dbReference>
<dbReference type="Gene3D" id="1.25.40.10">
    <property type="entry name" value="Tetratricopeptide repeat domain"/>
    <property type="match status" value="2"/>
</dbReference>
<dbReference type="PANTHER" id="PTHR43547">
    <property type="entry name" value="TWO-COMPONENT HISTIDINE KINASE"/>
    <property type="match status" value="1"/>
</dbReference>